<name>A0A9W4L1D8_9BACI</name>
<sequence>MDHTFNYHWLNLYCLIAPYHSLEETNIIDVSINAIVEIVMNIMFVHYF</sequence>
<dbReference type="Proteomes" id="UP000789326">
    <property type="component" value="Unassembled WGS sequence"/>
</dbReference>
<reference evidence="1" key="1">
    <citation type="submission" date="2021-11" db="EMBL/GenBank/DDBJ databases">
        <authorList>
            <person name="Bulgarelli D."/>
        </authorList>
    </citation>
    <scope>NUCLEOTIDE SEQUENCE</scope>
    <source>
        <strain evidence="1">Bi133</strain>
    </source>
</reference>
<evidence type="ECO:0000313" key="2">
    <source>
        <dbReference type="Proteomes" id="UP000789326"/>
    </source>
</evidence>
<evidence type="ECO:0000313" key="1">
    <source>
        <dbReference type="EMBL" id="CAH0287023.1"/>
    </source>
</evidence>
<accession>A0A9W4L1D8</accession>
<gene>
    <name evidence="1" type="ORF">SRABI133_04121</name>
</gene>
<dbReference type="AlphaFoldDB" id="A0A9W4L1D8"/>
<comment type="caution">
    <text evidence="1">The sequence shown here is derived from an EMBL/GenBank/DDBJ whole genome shotgun (WGS) entry which is preliminary data.</text>
</comment>
<organism evidence="1 2">
    <name type="scientific">Peribacillus simplex</name>
    <dbReference type="NCBI Taxonomy" id="1478"/>
    <lineage>
        <taxon>Bacteria</taxon>
        <taxon>Bacillati</taxon>
        <taxon>Bacillota</taxon>
        <taxon>Bacilli</taxon>
        <taxon>Bacillales</taxon>
        <taxon>Bacillaceae</taxon>
        <taxon>Peribacillus</taxon>
    </lineage>
</organism>
<dbReference type="EMBL" id="CAKKMG010000082">
    <property type="protein sequence ID" value="CAH0287023.1"/>
    <property type="molecule type" value="Genomic_DNA"/>
</dbReference>
<protein>
    <submittedName>
        <fullName evidence="1">Uncharacterized protein</fullName>
    </submittedName>
</protein>
<proteinExistence type="predicted"/>